<evidence type="ECO:0000256" key="1">
    <source>
        <dbReference type="ARBA" id="ARBA00023002"/>
    </source>
</evidence>
<name>A0A176S6L5_9GAMM</name>
<protein>
    <submittedName>
        <fullName evidence="3">Oxidoreductase, FAD-binding protein</fullName>
    </submittedName>
</protein>
<evidence type="ECO:0000259" key="2">
    <source>
        <dbReference type="Pfam" id="PF01266"/>
    </source>
</evidence>
<gene>
    <name evidence="3" type="ORF">THIOM_000485</name>
</gene>
<dbReference type="SUPFAM" id="SSF51905">
    <property type="entry name" value="FAD/NAD(P)-binding domain"/>
    <property type="match status" value="1"/>
</dbReference>
<dbReference type="Gene3D" id="3.30.9.10">
    <property type="entry name" value="D-Amino Acid Oxidase, subunit A, domain 2"/>
    <property type="match status" value="1"/>
</dbReference>
<dbReference type="EMBL" id="LUTY01000223">
    <property type="protein sequence ID" value="OAD23675.1"/>
    <property type="molecule type" value="Genomic_DNA"/>
</dbReference>
<dbReference type="Pfam" id="PF01266">
    <property type="entry name" value="DAO"/>
    <property type="match status" value="1"/>
</dbReference>
<dbReference type="InterPro" id="IPR006076">
    <property type="entry name" value="FAD-dep_OxRdtase"/>
</dbReference>
<sequence length="403" mass="44402">MSQTIQPIHVDITIIGGGIAGLWLLNRLRNLGYNAILFEQKALGGAQTLASQGMIHGGMKYTLGGVLPNISETIAQMPKHWRSCLAGQGDVDLSRAQILSDHVYLWSTASLGSKLTTFFASRAIRGRINAVAKDKIPPVFQNKAFNGKLYRLQEIVVDVPSVVSALAENYREAIFKIDWQHASFVQANEGGVEALQIQHNSQLLSIQSQRFIFAAGEGNENLLQQLSITQPKMQRRPLHQVLVKHDYPHPLYAHCIATSSSPRLTVSSHATSDGKWIWYLGGGLATKGVDQTEPELIATAKEEVKALFSWIDFSQAQWGCLRINRAEPKQGDFMLPDSAYAKSCGNVIVAWPTKLTLSPDLANKVVELLRQEQISPKYPGLSLLAALPRPEVAQAFFELIDLS</sequence>
<dbReference type="AlphaFoldDB" id="A0A176S6L5"/>
<evidence type="ECO:0000313" key="4">
    <source>
        <dbReference type="Proteomes" id="UP000076962"/>
    </source>
</evidence>
<dbReference type="Gene3D" id="3.50.50.60">
    <property type="entry name" value="FAD/NAD(P)-binding domain"/>
    <property type="match status" value="1"/>
</dbReference>
<proteinExistence type="predicted"/>
<keyword evidence="1" id="KW-0560">Oxidoreductase</keyword>
<reference evidence="3 4" key="1">
    <citation type="submission" date="2016-05" db="EMBL/GenBank/DDBJ databases">
        <title>Single-cell genome of chain-forming Candidatus Thiomargarita nelsonii and comparison to other large sulfur-oxidizing bacteria.</title>
        <authorList>
            <person name="Winkel M."/>
            <person name="Salman V."/>
            <person name="Woyke T."/>
            <person name="Schulz-Vogt H."/>
            <person name="Richter M."/>
            <person name="Flood B."/>
            <person name="Bailey J."/>
            <person name="Amann R."/>
            <person name="Mussmann M."/>
        </authorList>
    </citation>
    <scope>NUCLEOTIDE SEQUENCE [LARGE SCALE GENOMIC DNA]</scope>
    <source>
        <strain evidence="3 4">THI036</strain>
    </source>
</reference>
<accession>A0A176S6L5</accession>
<organism evidence="3 4">
    <name type="scientific">Candidatus Thiomargarita nelsonii</name>
    <dbReference type="NCBI Taxonomy" id="1003181"/>
    <lineage>
        <taxon>Bacteria</taxon>
        <taxon>Pseudomonadati</taxon>
        <taxon>Pseudomonadota</taxon>
        <taxon>Gammaproteobacteria</taxon>
        <taxon>Thiotrichales</taxon>
        <taxon>Thiotrichaceae</taxon>
        <taxon>Thiomargarita</taxon>
    </lineage>
</organism>
<dbReference type="InterPro" id="IPR036188">
    <property type="entry name" value="FAD/NAD-bd_sf"/>
</dbReference>
<dbReference type="Proteomes" id="UP000076962">
    <property type="component" value="Unassembled WGS sequence"/>
</dbReference>
<feature type="domain" description="FAD dependent oxidoreductase" evidence="2">
    <location>
        <begin position="11"/>
        <end position="323"/>
    </location>
</feature>
<comment type="caution">
    <text evidence="3">The sequence shown here is derived from an EMBL/GenBank/DDBJ whole genome shotgun (WGS) entry which is preliminary data.</text>
</comment>
<dbReference type="GO" id="GO:0016491">
    <property type="term" value="F:oxidoreductase activity"/>
    <property type="evidence" value="ECO:0007669"/>
    <property type="project" value="UniProtKB-KW"/>
</dbReference>
<evidence type="ECO:0000313" key="3">
    <source>
        <dbReference type="EMBL" id="OAD23675.1"/>
    </source>
</evidence>
<keyword evidence="4" id="KW-1185">Reference proteome</keyword>